<organism evidence="2 3">
    <name type="scientific">Amborella trichopoda</name>
    <dbReference type="NCBI Taxonomy" id="13333"/>
    <lineage>
        <taxon>Eukaryota</taxon>
        <taxon>Viridiplantae</taxon>
        <taxon>Streptophyta</taxon>
        <taxon>Embryophyta</taxon>
        <taxon>Tracheophyta</taxon>
        <taxon>Spermatophyta</taxon>
        <taxon>Magnoliopsida</taxon>
        <taxon>Amborellales</taxon>
        <taxon>Amborellaceae</taxon>
        <taxon>Amborella</taxon>
    </lineage>
</organism>
<gene>
    <name evidence="2" type="ORF">AMTR_s00098p00167030</name>
</gene>
<sequence length="197" mass="21724">MKILRIPPSLPPIPALARNAAGMKILCILTSHPLLSAPTHNVVGTKILRIPTSLPKVKMAPTARKEPVIGLKVLKIPASLRKQCDPPTLRVNNPPNHLKVRCCTSNRAKVTNADSQRCTRRKQARSYRSPKSHPSPLQKGRGTRPNLQYSPTTCSTAGVYRAYRLPCQGFGLATRKRRVVQPPPTDPRCLLGKTRDP</sequence>
<feature type="compositionally biased region" description="Basic residues" evidence="1">
    <location>
        <begin position="118"/>
        <end position="131"/>
    </location>
</feature>
<accession>W1NWZ7</accession>
<evidence type="ECO:0000313" key="2">
    <source>
        <dbReference type="EMBL" id="ERM99868.1"/>
    </source>
</evidence>
<dbReference type="EMBL" id="KI394979">
    <property type="protein sequence ID" value="ERM99868.1"/>
    <property type="molecule type" value="Genomic_DNA"/>
</dbReference>
<evidence type="ECO:0000313" key="3">
    <source>
        <dbReference type="Proteomes" id="UP000017836"/>
    </source>
</evidence>
<feature type="region of interest" description="Disordered" evidence="1">
    <location>
        <begin position="113"/>
        <end position="151"/>
    </location>
</feature>
<name>W1NWZ7_AMBTC</name>
<protein>
    <submittedName>
        <fullName evidence="2">Uncharacterized protein</fullName>
    </submittedName>
</protein>
<feature type="region of interest" description="Disordered" evidence="1">
    <location>
        <begin position="178"/>
        <end position="197"/>
    </location>
</feature>
<proteinExistence type="predicted"/>
<reference evidence="3" key="1">
    <citation type="journal article" date="2013" name="Science">
        <title>The Amborella genome and the evolution of flowering plants.</title>
        <authorList>
            <consortium name="Amborella Genome Project"/>
        </authorList>
    </citation>
    <scope>NUCLEOTIDE SEQUENCE [LARGE SCALE GENOMIC DNA]</scope>
</reference>
<keyword evidence="3" id="KW-1185">Reference proteome</keyword>
<dbReference type="Proteomes" id="UP000017836">
    <property type="component" value="Unassembled WGS sequence"/>
</dbReference>
<dbReference type="HOGENOM" id="CLU_1385868_0_0_1"/>
<evidence type="ECO:0000256" key="1">
    <source>
        <dbReference type="SAM" id="MobiDB-lite"/>
    </source>
</evidence>
<dbReference type="Gramene" id="ERM99868">
    <property type="protein sequence ID" value="ERM99868"/>
    <property type="gene ID" value="AMTR_s00098p00167030"/>
</dbReference>
<dbReference type="AlphaFoldDB" id="W1NWZ7"/>